<name>A0AAV2H754_LYMST</name>
<feature type="compositionally biased region" description="Basic and acidic residues" evidence="1">
    <location>
        <begin position="1447"/>
        <end position="1458"/>
    </location>
</feature>
<proteinExistence type="predicted"/>
<dbReference type="EMBL" id="CAXITT010000050">
    <property type="protein sequence ID" value="CAL1529505.1"/>
    <property type="molecule type" value="Genomic_DNA"/>
</dbReference>
<protein>
    <submittedName>
        <fullName evidence="2">Uncharacterized protein</fullName>
    </submittedName>
</protein>
<evidence type="ECO:0000256" key="1">
    <source>
        <dbReference type="SAM" id="MobiDB-lite"/>
    </source>
</evidence>
<sequence>MLDRSKKKIEANSSGTAHSRRHPLRDDFPKSSVDKVAENSSDASKTKAKSTKKCKLSPANADESPVPKKRAKVKKSDLIKIQQCEDNKRQTDDRCSELDLKNVSCQPPPEELSKKKIIEEYLKPPAQTVIKEEKPEPKQMSAFQEAFLRTILPQGGPNLLENRVSAIKEELTYPKPVRSSELKSMLTNNTLSPNRGSAQVNSSVQSPFNKFMSFKSQAERADQKVTTNVWNAIHNDTRGSAASCDSKPSASVAPGCGSQQRNGPLPGYVQISTLTNAGKISALNDHSNSSKGCVTAPVSTGQTVGNSIASQQQHNVNQWTGPVNGGTCPIPAGGEFLNNKCAKVFADSITNSIDDTVGQVCHQPTPRSETAFPTETAAGVSPNQQTSHNLVARRDASSEYASVGHMTPHTVQPSHSFQQPHTVQPPHSFQQPHTVQPPHGFQQPHTVQPPHGLRPHSVYPASNVPVQSSHTVYPGSSVSVQSSHTVHPGSGVLVQSSHTVQPAHTIQPHHPQSHHNFIPSTFSGNFPTIGNRNLVVQSAAVPMGTRPSNVQVNNQMNAVKTKASELHSTDFGATHSVYLAACQEKKTDSLGNMRYAMNGRLVEINPASLYQTSVQNSNMQNVPKDFPMSSSGVAQVISVQQGPRLQVIKHNTTTSCSNTSQAKPLQCATTGVFTCQQQLKTSLPTHYGNVSSSHPQQQLNTSLPAHHGNVSSSHPQQQLNTSLPAHHGNVSSSYPQQQLNTSLPAHHGNVSSSHPQQELKTSLPAHHGNVSSSHPQATHLQFSAIPQQFMTVSKNGSSSQNQQVLVQAVNHKTSPLQGPSANASLSNQHFIIANPVSNVGSQPKFDGGPGAITVTQQQRINGPLISIVNPQYLTNAYPQNNAQKSLQNSVAFQIMHQSYGNTVPFSSMFNSAQQQTAKTQMAPLLLNHLTQQHNNPNQFVFNSNQFLAGCLKAQPTDQVSRNLGSKSESQQVVSAGTSQPQTINSSTQPLLPSHNSQVTTGPTQQLLPTHNSQVTTGPTQQLLPTHNSQVTTGPTQQLLPTHNSQVTTGPTQQLLPTHNSQVTTGPTQQLLPTHNSQVTTGPTQLLLPIHTIQPPYKGAHAQIIRLTNPSSNISQANQVTLQNTDKKADLLTIHNYASTSKLSPGQQNAIGTASLKKTVDVPPDVRESPAQEQPHSQKETDSVNECVKEMLAQAKLLQQRVKLIDKPQRKRSKKYLPELRPNPPTAPVANQLIKISDASSSSSSVSVAETLLQMAHSGGTLIYSSRQVSSLSHDSGNNVLPLHVSTSDSASDAPCLSPQIVASHASCPVLTPQTRPSVPLTPPHVTIPELTCQKGTPGAISNFQAQSRPPSLSPALSDKMPTLSLCHTDPLDNGQSIDVPLRSPAHDSNGPTSPLSSSSSYNEIFHSNFDMRTDLTMSDLKQMCSESQSSVPFSDTNLLMQESLSCHAEDSPDSDRSMDLVINTDDISPLPSSVAIQETSRHSLPKKKKSRAPEAEQKKRPEDLADPSHIELSSSASQVRTWPDDKGLCNSRTSTTNVVSNSSFLHQTRFSLSTKALFSFPTGILPAARQLVPQPIITSSRLANSQALCYPTVVAAKQSRAPKISKKARPPHAERNKNNNRRKKVQSFMNEIPPVLTIEKLG</sequence>
<dbReference type="Proteomes" id="UP001497497">
    <property type="component" value="Unassembled WGS sequence"/>
</dbReference>
<evidence type="ECO:0000313" key="2">
    <source>
        <dbReference type="EMBL" id="CAL1529505.1"/>
    </source>
</evidence>
<feature type="region of interest" description="Disordered" evidence="1">
    <location>
        <begin position="959"/>
        <end position="1020"/>
    </location>
</feature>
<feature type="compositionally biased region" description="Polar residues" evidence="1">
    <location>
        <begin position="1339"/>
        <end position="1350"/>
    </location>
</feature>
<organism evidence="2 3">
    <name type="scientific">Lymnaea stagnalis</name>
    <name type="common">Great pond snail</name>
    <name type="synonym">Helix stagnalis</name>
    <dbReference type="NCBI Taxonomy" id="6523"/>
    <lineage>
        <taxon>Eukaryota</taxon>
        <taxon>Metazoa</taxon>
        <taxon>Spiralia</taxon>
        <taxon>Lophotrochozoa</taxon>
        <taxon>Mollusca</taxon>
        <taxon>Gastropoda</taxon>
        <taxon>Heterobranchia</taxon>
        <taxon>Euthyneura</taxon>
        <taxon>Panpulmonata</taxon>
        <taxon>Hygrophila</taxon>
        <taxon>Lymnaeoidea</taxon>
        <taxon>Lymnaeidae</taxon>
        <taxon>Lymnaea</taxon>
    </lineage>
</organism>
<feature type="compositionally biased region" description="Basic residues" evidence="1">
    <location>
        <begin position="46"/>
        <end position="55"/>
    </location>
</feature>
<feature type="non-terminal residue" evidence="2">
    <location>
        <position position="1642"/>
    </location>
</feature>
<reference evidence="2 3" key="1">
    <citation type="submission" date="2024-04" db="EMBL/GenBank/DDBJ databases">
        <authorList>
            <consortium name="Genoscope - CEA"/>
            <person name="William W."/>
        </authorList>
    </citation>
    <scope>NUCLEOTIDE SEQUENCE [LARGE SCALE GENOMIC DNA]</scope>
</reference>
<evidence type="ECO:0000313" key="3">
    <source>
        <dbReference type="Proteomes" id="UP001497497"/>
    </source>
</evidence>
<feature type="compositionally biased region" description="Polar residues" evidence="1">
    <location>
        <begin position="686"/>
        <end position="760"/>
    </location>
</feature>
<comment type="caution">
    <text evidence="2">The sequence shown here is derived from an EMBL/GenBank/DDBJ whole genome shotgun (WGS) entry which is preliminary data.</text>
</comment>
<feature type="region of interest" description="Disordered" evidence="1">
    <location>
        <begin position="1"/>
        <end position="77"/>
    </location>
</feature>
<accession>A0AAV2H754</accession>
<feature type="compositionally biased region" description="Basic and acidic residues" evidence="1">
    <location>
        <begin position="1"/>
        <end position="10"/>
    </location>
</feature>
<feature type="compositionally biased region" description="Polar residues" evidence="1">
    <location>
        <begin position="409"/>
        <end position="434"/>
    </location>
</feature>
<feature type="compositionally biased region" description="Basic and acidic residues" evidence="1">
    <location>
        <begin position="1491"/>
        <end position="1509"/>
    </location>
</feature>
<feature type="region of interest" description="Disordered" evidence="1">
    <location>
        <begin position="686"/>
        <end position="776"/>
    </location>
</feature>
<feature type="region of interest" description="Disordered" evidence="1">
    <location>
        <begin position="365"/>
        <end position="387"/>
    </location>
</feature>
<feature type="region of interest" description="Disordered" evidence="1">
    <location>
        <begin position="1160"/>
        <end position="1182"/>
    </location>
</feature>
<feature type="region of interest" description="Disordered" evidence="1">
    <location>
        <begin position="1602"/>
        <end position="1627"/>
    </location>
</feature>
<feature type="region of interest" description="Disordered" evidence="1">
    <location>
        <begin position="1445"/>
        <end position="1525"/>
    </location>
</feature>
<feature type="compositionally biased region" description="Basic and acidic residues" evidence="1">
    <location>
        <begin position="1160"/>
        <end position="1181"/>
    </location>
</feature>
<feature type="region of interest" description="Disordered" evidence="1">
    <location>
        <begin position="405"/>
        <end position="464"/>
    </location>
</feature>
<feature type="region of interest" description="Disordered" evidence="1">
    <location>
        <begin position="1336"/>
        <end position="1401"/>
    </location>
</feature>
<keyword evidence="3" id="KW-1185">Reference proteome</keyword>
<feature type="compositionally biased region" description="Polar residues" evidence="1">
    <location>
        <begin position="1511"/>
        <end position="1520"/>
    </location>
</feature>
<feature type="compositionally biased region" description="Basic and acidic residues" evidence="1">
    <location>
        <begin position="24"/>
        <end position="37"/>
    </location>
</feature>
<gene>
    <name evidence="2" type="ORF">GSLYS_00003660001</name>
</gene>